<evidence type="ECO:0000313" key="7">
    <source>
        <dbReference type="EMBL" id="CEH19198.1"/>
    </source>
</evidence>
<dbReference type="Gene3D" id="3.70.10.10">
    <property type="match status" value="2"/>
</dbReference>
<feature type="region of interest" description="Disordered" evidence="6">
    <location>
        <begin position="174"/>
        <end position="224"/>
    </location>
</feature>
<feature type="compositionally biased region" description="Basic and acidic residues" evidence="6">
    <location>
        <begin position="116"/>
        <end position="134"/>
    </location>
</feature>
<dbReference type="GO" id="GO:0006281">
    <property type="term" value="P:DNA repair"/>
    <property type="evidence" value="ECO:0007669"/>
    <property type="project" value="UniProtKB-KW"/>
</dbReference>
<evidence type="ECO:0000256" key="6">
    <source>
        <dbReference type="SAM" id="MobiDB-lite"/>
    </source>
</evidence>
<protein>
    <submittedName>
        <fullName evidence="7">Checkpoint 9-1-1 complex, RAD1 component</fullName>
    </submittedName>
</protein>
<dbReference type="GO" id="GO:0030896">
    <property type="term" value="C:checkpoint clamp complex"/>
    <property type="evidence" value="ECO:0007669"/>
    <property type="project" value="TreeGrafter"/>
</dbReference>
<evidence type="ECO:0000256" key="5">
    <source>
        <dbReference type="ARBA" id="ARBA00023242"/>
    </source>
</evidence>
<evidence type="ECO:0000256" key="1">
    <source>
        <dbReference type="ARBA" id="ARBA00004123"/>
    </source>
</evidence>
<dbReference type="GO" id="GO:0000077">
    <property type="term" value="P:DNA damage checkpoint signaling"/>
    <property type="evidence" value="ECO:0007669"/>
    <property type="project" value="InterPro"/>
</dbReference>
<feature type="region of interest" description="Disordered" evidence="6">
    <location>
        <begin position="73"/>
        <end position="150"/>
    </location>
</feature>
<accession>A0A0P1BT54</accession>
<feature type="compositionally biased region" description="Polar residues" evidence="6">
    <location>
        <begin position="82"/>
        <end position="101"/>
    </location>
</feature>
<keyword evidence="4" id="KW-0234">DNA repair</keyword>
<keyword evidence="3" id="KW-0227">DNA damage</keyword>
<dbReference type="EMBL" id="CCYA01000277">
    <property type="protein sequence ID" value="CEH19198.1"/>
    <property type="molecule type" value="Genomic_DNA"/>
</dbReference>
<dbReference type="PRINTS" id="PR01245">
    <property type="entry name" value="RAD1REC1"/>
</dbReference>
<dbReference type="STRING" id="401625.A0A0P1BT54"/>
<dbReference type="PRINTS" id="PR01247">
    <property type="entry name" value="RECEXONCLASE"/>
</dbReference>
<dbReference type="AlphaFoldDB" id="A0A0P1BT54"/>
<evidence type="ECO:0000256" key="2">
    <source>
        <dbReference type="ARBA" id="ARBA00010991"/>
    </source>
</evidence>
<evidence type="ECO:0000256" key="3">
    <source>
        <dbReference type="ARBA" id="ARBA00022763"/>
    </source>
</evidence>
<dbReference type="PANTHER" id="PTHR10870">
    <property type="entry name" value="CELL CYCLE CHECKPOINT PROTEIN RAD1"/>
    <property type="match status" value="1"/>
</dbReference>
<dbReference type="OrthoDB" id="337581at2759"/>
<dbReference type="Pfam" id="PF02144">
    <property type="entry name" value="Rad1"/>
    <property type="match status" value="1"/>
</dbReference>
<keyword evidence="5" id="KW-0539">Nucleus</keyword>
<dbReference type="GO" id="GO:0008311">
    <property type="term" value="F:double-stranded DNA 3'-5' DNA exonuclease activity"/>
    <property type="evidence" value="ECO:0007669"/>
    <property type="project" value="InterPro"/>
</dbReference>
<sequence>MAGPSDTQCLRAQIADVRTLAALLRPIAFSTFATVSLSESGLTFTTEQDRSLQANAYVPSSLFSPFHFRLVRPPTRKRKRQVQPSSRPSSATLEEGSSVQGSELREPEPLSPAALERAEREASERVRGAHHSPDQQEESGEEQDEEERSLRQTIDFDISLANFLQCLNIFGGAPALNKGSHSDQGAGSTSRERDKEANDGRGDAQQRYSRSGHGARKSKDGKGSDVGITSAALTFDALSKRLVLILDDDGGATTKCELASYEPQGITDLAFDPDYLVAQAIMRSELLADAMSSVDPSASFVGLRFSPRYTSTACDAAQGFRTATSVSAGLRPSLSSSVVLSSNDAVAKRPGVTPHPTIQVLKLTADSDTGTVEMELPNERGVMERFVCNYDLEQRYNYKHMSTTTRALQTSIKTSLRIDERGLLSMQCLMPRGLGRTVNDGEAAPGRRNDGAALLNNHGFIEFTVLPLDEESLK</sequence>
<evidence type="ECO:0000313" key="8">
    <source>
        <dbReference type="Proteomes" id="UP000054845"/>
    </source>
</evidence>
<dbReference type="InterPro" id="IPR003021">
    <property type="entry name" value="Rad1_Rec1_Rad17"/>
</dbReference>
<feature type="compositionally biased region" description="Acidic residues" evidence="6">
    <location>
        <begin position="135"/>
        <end position="147"/>
    </location>
</feature>
<dbReference type="InterPro" id="IPR003027">
    <property type="entry name" value="Rec1_exonuc_Ustilaginaceae"/>
</dbReference>
<comment type="similarity">
    <text evidence="2">Belongs to the rad1 family.</text>
</comment>
<dbReference type="PANTHER" id="PTHR10870:SF0">
    <property type="entry name" value="CELL CYCLE CHECKPOINT PROTEIN RAD1"/>
    <property type="match status" value="1"/>
</dbReference>
<name>A0A0P1BT54_9BASI</name>
<proteinExistence type="inferred from homology"/>
<dbReference type="Proteomes" id="UP000054845">
    <property type="component" value="Unassembled WGS sequence"/>
</dbReference>
<evidence type="ECO:0000256" key="4">
    <source>
        <dbReference type="ARBA" id="ARBA00023204"/>
    </source>
</evidence>
<comment type="subcellular location">
    <subcellularLocation>
        <location evidence="1">Nucleus</location>
    </subcellularLocation>
</comment>
<reference evidence="7 8" key="1">
    <citation type="submission" date="2014-09" db="EMBL/GenBank/DDBJ databases">
        <authorList>
            <person name="Magalhaes I.L.F."/>
            <person name="Oliveira U."/>
            <person name="Santos F.R."/>
            <person name="Vidigal T.H.D.A."/>
            <person name="Brescovit A.D."/>
            <person name="Santos A.J."/>
        </authorList>
    </citation>
    <scope>NUCLEOTIDE SEQUENCE [LARGE SCALE GENOMIC DNA]</scope>
</reference>
<keyword evidence="8" id="KW-1185">Reference proteome</keyword>
<feature type="compositionally biased region" description="Basic and acidic residues" evidence="6">
    <location>
        <begin position="190"/>
        <end position="204"/>
    </location>
</feature>
<organism evidence="7 8">
    <name type="scientific">Ceraceosorus bombacis</name>
    <dbReference type="NCBI Taxonomy" id="401625"/>
    <lineage>
        <taxon>Eukaryota</taxon>
        <taxon>Fungi</taxon>
        <taxon>Dikarya</taxon>
        <taxon>Basidiomycota</taxon>
        <taxon>Ustilaginomycotina</taxon>
        <taxon>Exobasidiomycetes</taxon>
        <taxon>Ceraceosorales</taxon>
        <taxon>Ceraceosoraceae</taxon>
        <taxon>Ceraceosorus</taxon>
    </lineage>
</organism>